<evidence type="ECO:0000259" key="1">
    <source>
        <dbReference type="SMART" id="SM00694"/>
    </source>
</evidence>
<protein>
    <submittedName>
        <fullName evidence="2">Sporulation-specific protein 73</fullName>
    </submittedName>
</protein>
<keyword evidence="3" id="KW-1185">Reference proteome</keyword>
<evidence type="ECO:0000313" key="2">
    <source>
        <dbReference type="EMBL" id="QID79139.1"/>
    </source>
</evidence>
<accession>A0A6C1DQG4</accession>
<dbReference type="OrthoDB" id="72441at2759"/>
<gene>
    <name evidence="2" type="primary">SPO73_1</name>
    <name evidence="2" type="ORF">GRS66_001379</name>
</gene>
<organism evidence="2 3">
    <name type="scientific">Saccharomyces pastorianus</name>
    <name type="common">Lager yeast</name>
    <name type="synonym">Saccharomyces cerevisiae x Saccharomyces eubayanus</name>
    <dbReference type="NCBI Taxonomy" id="27292"/>
    <lineage>
        <taxon>Eukaryota</taxon>
        <taxon>Fungi</taxon>
        <taxon>Dikarya</taxon>
        <taxon>Ascomycota</taxon>
        <taxon>Saccharomycotina</taxon>
        <taxon>Saccharomycetes</taxon>
        <taxon>Saccharomycetales</taxon>
        <taxon>Saccharomycetaceae</taxon>
        <taxon>Saccharomyces</taxon>
    </lineage>
</organism>
<sequence>MGKNHFLKDFSALPEDVLIENERGITLLGYPLFSPKILLPHVDPPQFQRLNTENGSLIALSKNTVSNFIELYPIDLSTERTAGSSSSQMTKWFVLMDYKEKYDIDDQGWCYSWNFNNSRWKSKNGLVRRRVWVRLPTTSHGLD</sequence>
<dbReference type="Proteomes" id="UP000501346">
    <property type="component" value="Chromosome ScV"/>
</dbReference>
<dbReference type="GO" id="GO:0016020">
    <property type="term" value="C:membrane"/>
    <property type="evidence" value="ECO:0007669"/>
    <property type="project" value="InterPro"/>
</dbReference>
<dbReference type="InterPro" id="IPR006614">
    <property type="entry name" value="Peroxin/Ferlin"/>
</dbReference>
<dbReference type="EMBL" id="CP048986">
    <property type="protein sequence ID" value="QID79139.1"/>
    <property type="molecule type" value="Genomic_DNA"/>
</dbReference>
<reference evidence="2 3" key="1">
    <citation type="journal article" date="2019" name="BMC Genomics">
        <title>Chromosome level assembly and comparative genome analysis confirm lager-brewing yeasts originated from a single hybridization.</title>
        <authorList>
            <person name="Salazar A.N."/>
            <person name="Gorter de Vries A.R."/>
            <person name="van den Broek M."/>
            <person name="Brouwers N."/>
            <person name="de la Torre Cortes P."/>
            <person name="Kuijpers N.G.A."/>
            <person name="Daran J.G."/>
            <person name="Abeel T."/>
        </authorList>
    </citation>
    <scope>NUCLEOTIDE SEQUENCE [LARGE SCALE GENOMIC DNA]</scope>
    <source>
        <strain evidence="2 3">CBS 1483</strain>
    </source>
</reference>
<name>A0A6C1DQG4_SACPS</name>
<dbReference type="AlphaFoldDB" id="A0A6C1DQG4"/>
<dbReference type="SMART" id="SM00694">
    <property type="entry name" value="DysFC"/>
    <property type="match status" value="1"/>
</dbReference>
<proteinExistence type="predicted"/>
<feature type="domain" description="Peroxin/Ferlin" evidence="1">
    <location>
        <begin position="108"/>
        <end position="139"/>
    </location>
</feature>
<evidence type="ECO:0000313" key="3">
    <source>
        <dbReference type="Proteomes" id="UP000501346"/>
    </source>
</evidence>